<evidence type="ECO:0000313" key="2">
    <source>
        <dbReference type="Proteomes" id="UP000317043"/>
    </source>
</evidence>
<gene>
    <name evidence="1" type="ORF">FB566_3232</name>
</gene>
<name>A0A543AYM1_9ACTN</name>
<accession>A0A543AYM1</accession>
<dbReference type="EMBL" id="VFOW01000001">
    <property type="protein sequence ID" value="TQL77671.1"/>
    <property type="molecule type" value="Genomic_DNA"/>
</dbReference>
<reference evidence="1 2" key="1">
    <citation type="submission" date="2019-06" db="EMBL/GenBank/DDBJ databases">
        <title>Sequencing the genomes of 1000 actinobacteria strains.</title>
        <authorList>
            <person name="Klenk H.-P."/>
        </authorList>
    </citation>
    <scope>NUCLEOTIDE SEQUENCE [LARGE SCALE GENOMIC DNA]</scope>
    <source>
        <strain evidence="1 2">DSM 45928</strain>
    </source>
</reference>
<dbReference type="InParanoid" id="A0A543AYM1"/>
<keyword evidence="2" id="KW-1185">Reference proteome</keyword>
<dbReference type="OrthoDB" id="3383660at2"/>
<organism evidence="1 2">
    <name type="scientific">Stackebrandtia endophytica</name>
    <dbReference type="NCBI Taxonomy" id="1496996"/>
    <lineage>
        <taxon>Bacteria</taxon>
        <taxon>Bacillati</taxon>
        <taxon>Actinomycetota</taxon>
        <taxon>Actinomycetes</taxon>
        <taxon>Glycomycetales</taxon>
        <taxon>Glycomycetaceae</taxon>
        <taxon>Stackebrandtia</taxon>
    </lineage>
</organism>
<dbReference type="AlphaFoldDB" id="A0A543AYM1"/>
<sequence length="142" mass="14855">MPHIELSLSVGDGESAMTTCRQWEAPVRASADACLLLDASGSIFATSPSCRAMLGLPDGIDEHRRGLVDGAVRLISFSAGGGVLPRWDAERIPPLQALNTGALARGLLRVSSSGVPRTLDAISTPLHGGTEIAGSLTFFRRC</sequence>
<proteinExistence type="predicted"/>
<evidence type="ECO:0000313" key="1">
    <source>
        <dbReference type="EMBL" id="TQL77671.1"/>
    </source>
</evidence>
<protein>
    <recommendedName>
        <fullName evidence="3">PAS domain-containing protein</fullName>
    </recommendedName>
</protein>
<dbReference type="Proteomes" id="UP000317043">
    <property type="component" value="Unassembled WGS sequence"/>
</dbReference>
<evidence type="ECO:0008006" key="3">
    <source>
        <dbReference type="Google" id="ProtNLM"/>
    </source>
</evidence>
<comment type="caution">
    <text evidence="1">The sequence shown here is derived from an EMBL/GenBank/DDBJ whole genome shotgun (WGS) entry which is preliminary data.</text>
</comment>
<dbReference type="RefSeq" id="WP_142040925.1">
    <property type="nucleotide sequence ID" value="NZ_JBHTGS010000001.1"/>
</dbReference>